<proteinExistence type="predicted"/>
<comment type="caution">
    <text evidence="1">The sequence shown here is derived from an EMBL/GenBank/DDBJ whole genome shotgun (WGS) entry which is preliminary data.</text>
</comment>
<evidence type="ECO:0000313" key="1">
    <source>
        <dbReference type="EMBL" id="KAG7487064.1"/>
    </source>
</evidence>
<name>A0AAV6QBS2_SOLSE</name>
<evidence type="ECO:0000313" key="2">
    <source>
        <dbReference type="Proteomes" id="UP000693946"/>
    </source>
</evidence>
<keyword evidence="2" id="KW-1185">Reference proteome</keyword>
<dbReference type="EMBL" id="JAGKHQ010000018">
    <property type="protein sequence ID" value="KAG7487064.1"/>
    <property type="molecule type" value="Genomic_DNA"/>
</dbReference>
<dbReference type="Proteomes" id="UP000693946">
    <property type="component" value="Linkage Group LG6"/>
</dbReference>
<reference evidence="1 2" key="1">
    <citation type="journal article" date="2021" name="Sci. Rep.">
        <title>Chromosome anchoring in Senegalese sole (Solea senegalensis) reveals sex-associated markers and genome rearrangements in flatfish.</title>
        <authorList>
            <person name="Guerrero-Cozar I."/>
            <person name="Gomez-Garrido J."/>
            <person name="Berbel C."/>
            <person name="Martinez-Blanch J.F."/>
            <person name="Alioto T."/>
            <person name="Claros M.G."/>
            <person name="Gagnaire P.A."/>
            <person name="Manchado M."/>
        </authorList>
    </citation>
    <scope>NUCLEOTIDE SEQUENCE [LARGE SCALE GENOMIC DNA]</scope>
    <source>
        <strain evidence="1">Sse05_10M</strain>
    </source>
</reference>
<sequence length="271" mass="29914">MDPAVGGRMEAVIQQQEERIAQYTGHLENMCQSLEQLSAISTQLVPTPGVGIDKPTLIDAFLHALNPRPRDRLIPLDIPDDLNPLSPWSADKKIVFRNKTPTTVQAPSLLVLVSTQNSAAVPRLLKLHTVHALHQRPPPSQKNPCRDFHIHLLIFGCGQRVVFGGGGTLGVNVVSIGWAEQRSPWFGGLIQVALMELSDEGVVQHMSRRDPGPLLRAIAFPVHQVLEPSTTLLGLQEMTNGVSGTPINEARRWSNGDQITLLHWFNPRDMF</sequence>
<accession>A0AAV6QBS2</accession>
<organism evidence="1 2">
    <name type="scientific">Solea senegalensis</name>
    <name type="common">Senegalese sole</name>
    <dbReference type="NCBI Taxonomy" id="28829"/>
    <lineage>
        <taxon>Eukaryota</taxon>
        <taxon>Metazoa</taxon>
        <taxon>Chordata</taxon>
        <taxon>Craniata</taxon>
        <taxon>Vertebrata</taxon>
        <taxon>Euteleostomi</taxon>
        <taxon>Actinopterygii</taxon>
        <taxon>Neopterygii</taxon>
        <taxon>Teleostei</taxon>
        <taxon>Neoteleostei</taxon>
        <taxon>Acanthomorphata</taxon>
        <taxon>Carangaria</taxon>
        <taxon>Pleuronectiformes</taxon>
        <taxon>Pleuronectoidei</taxon>
        <taxon>Soleidae</taxon>
        <taxon>Solea</taxon>
    </lineage>
</organism>
<dbReference type="AlphaFoldDB" id="A0AAV6QBS2"/>
<gene>
    <name evidence="1" type="ORF">JOB18_045822</name>
</gene>
<protein>
    <submittedName>
        <fullName evidence="1">Uncharacterized protein</fullName>
    </submittedName>
</protein>